<protein>
    <submittedName>
        <fullName evidence="1">Uncharacterized protein</fullName>
    </submittedName>
</protein>
<sequence>MGIIWAGFGGILGYFGARNLKQKKCHFVENYGNLIVYVDFHNFVIMGLCLRFMCV</sequence>
<evidence type="ECO:0000313" key="1">
    <source>
        <dbReference type="EMBL" id="CCB80778.1"/>
    </source>
</evidence>
<gene>
    <name evidence="1" type="ordered locus">HBZC1_17920</name>
</gene>
<dbReference type="KEGG" id="hbi:HBZC1_17920"/>
<evidence type="ECO:0000313" key="2">
    <source>
        <dbReference type="Proteomes" id="UP000008387"/>
    </source>
</evidence>
<dbReference type="Proteomes" id="UP000008387">
    <property type="component" value="Chromosome"/>
</dbReference>
<proteinExistence type="predicted"/>
<dbReference type="HOGENOM" id="CLU_3026021_0_0_7"/>
<organism evidence="1 2">
    <name type="scientific">Helicobacter bizzozeronii (strain CIII-1)</name>
    <dbReference type="NCBI Taxonomy" id="1002804"/>
    <lineage>
        <taxon>Bacteria</taxon>
        <taxon>Pseudomonadati</taxon>
        <taxon>Campylobacterota</taxon>
        <taxon>Epsilonproteobacteria</taxon>
        <taxon>Campylobacterales</taxon>
        <taxon>Helicobacteraceae</taxon>
        <taxon>Helicobacter</taxon>
    </lineage>
</organism>
<accession>F8KPP5</accession>
<name>F8KPP5_HELBC</name>
<dbReference type="STRING" id="1002804.HBZC1_17920"/>
<dbReference type="EMBL" id="FR871757">
    <property type="protein sequence ID" value="CCB80778.1"/>
    <property type="molecule type" value="Genomic_DNA"/>
</dbReference>
<reference evidence="1 2" key="1">
    <citation type="journal article" date="2011" name="J. Bacteriol.">
        <title>Genome sequence of Helicobacter bizzozeronii strain CIII-1, an isolate from human gastric mucosa.</title>
        <authorList>
            <person name="Schott T."/>
            <person name="Rossi M."/>
            <person name="Hanninen M.L."/>
        </authorList>
    </citation>
    <scope>NUCLEOTIDE SEQUENCE [LARGE SCALE GENOMIC DNA]</scope>
    <source>
        <strain evidence="1 2">CIII-1</strain>
    </source>
</reference>
<keyword evidence="2" id="KW-1185">Reference proteome</keyword>
<dbReference type="AlphaFoldDB" id="F8KPP5"/>